<dbReference type="NCBIfam" id="TIGR00196">
    <property type="entry name" value="yjeF_cterm"/>
    <property type="match status" value="1"/>
</dbReference>
<evidence type="ECO:0000313" key="9">
    <source>
        <dbReference type="EMBL" id="CAI8007497.1"/>
    </source>
</evidence>
<dbReference type="GO" id="GO:0046496">
    <property type="term" value="P:nicotinamide nucleotide metabolic process"/>
    <property type="evidence" value="ECO:0007669"/>
    <property type="project" value="UniProtKB-UniRule"/>
</dbReference>
<feature type="binding site" evidence="7">
    <location>
        <begin position="173"/>
        <end position="177"/>
    </location>
    <ligand>
        <name>ATP</name>
        <dbReference type="ChEBI" id="CHEBI:30616"/>
    </ligand>
</feature>
<keyword evidence="1 7" id="KW-0547">Nucleotide-binding</keyword>
<dbReference type="GO" id="GO:0052856">
    <property type="term" value="F:NAD(P)HX epimerase activity"/>
    <property type="evidence" value="ECO:0007669"/>
    <property type="project" value="TreeGrafter"/>
</dbReference>
<accession>A0AA35WBU4</accession>
<dbReference type="GO" id="GO:0005524">
    <property type="term" value="F:ATP binding"/>
    <property type="evidence" value="ECO:0007669"/>
    <property type="project" value="UniProtKB-KW"/>
</dbReference>
<name>A0AA35WBU4_GEOBA</name>
<dbReference type="PANTHER" id="PTHR12592">
    <property type="entry name" value="ATP-DEPENDENT (S)-NAD(P)H-HYDRATE DEHYDRATASE FAMILY MEMBER"/>
    <property type="match status" value="1"/>
</dbReference>
<comment type="catalytic activity">
    <reaction evidence="7">
        <text>(6S)-NADHX + ATP = ADP + phosphate + NADH + H(+)</text>
        <dbReference type="Rhea" id="RHEA:19017"/>
        <dbReference type="ChEBI" id="CHEBI:15378"/>
        <dbReference type="ChEBI" id="CHEBI:30616"/>
        <dbReference type="ChEBI" id="CHEBI:43474"/>
        <dbReference type="ChEBI" id="CHEBI:57945"/>
        <dbReference type="ChEBI" id="CHEBI:64074"/>
        <dbReference type="ChEBI" id="CHEBI:456216"/>
        <dbReference type="EC" id="4.2.1.93"/>
    </reaction>
</comment>
<keyword evidence="7" id="KW-0597">Phosphoprotein</keyword>
<evidence type="ECO:0000313" key="10">
    <source>
        <dbReference type="Proteomes" id="UP001174909"/>
    </source>
</evidence>
<dbReference type="InterPro" id="IPR017953">
    <property type="entry name" value="Carbohydrate_kinase_pred_CS"/>
</dbReference>
<evidence type="ECO:0000259" key="8">
    <source>
        <dbReference type="PROSITE" id="PS51383"/>
    </source>
</evidence>
<organism evidence="9 10">
    <name type="scientific">Geodia barretti</name>
    <name type="common">Barrett's horny sponge</name>
    <dbReference type="NCBI Taxonomy" id="519541"/>
    <lineage>
        <taxon>Eukaryota</taxon>
        <taxon>Metazoa</taxon>
        <taxon>Porifera</taxon>
        <taxon>Demospongiae</taxon>
        <taxon>Heteroscleromorpha</taxon>
        <taxon>Tetractinellida</taxon>
        <taxon>Astrophorina</taxon>
        <taxon>Geodiidae</taxon>
        <taxon>Geodia</taxon>
    </lineage>
</organism>
<dbReference type="GO" id="GO:0052855">
    <property type="term" value="F:ADP-dependent NAD(P)H-hydrate dehydratase activity"/>
    <property type="evidence" value="ECO:0007669"/>
    <property type="project" value="TreeGrafter"/>
</dbReference>
<dbReference type="InterPro" id="IPR029056">
    <property type="entry name" value="Ribokinase-like"/>
</dbReference>
<keyword evidence="3" id="KW-0521">NADP</keyword>
<dbReference type="Proteomes" id="UP001174909">
    <property type="component" value="Unassembled WGS sequence"/>
</dbReference>
<keyword evidence="5 7" id="KW-0456">Lyase</keyword>
<reference evidence="9" key="1">
    <citation type="submission" date="2023-03" db="EMBL/GenBank/DDBJ databases">
        <authorList>
            <person name="Steffen K."/>
            <person name="Cardenas P."/>
        </authorList>
    </citation>
    <scope>NUCLEOTIDE SEQUENCE</scope>
</reference>
<dbReference type="Pfam" id="PF01256">
    <property type="entry name" value="Carb_kinase"/>
    <property type="match status" value="1"/>
</dbReference>
<evidence type="ECO:0000256" key="1">
    <source>
        <dbReference type="ARBA" id="ARBA00022741"/>
    </source>
</evidence>
<dbReference type="PROSITE" id="PS01050">
    <property type="entry name" value="YJEF_C_2"/>
    <property type="match status" value="1"/>
</dbReference>
<keyword evidence="2 7" id="KW-0067">ATP-binding</keyword>
<protein>
    <recommendedName>
        <fullName evidence="7">ATP-dependent (S)-NAD(P)H-hydrate dehydratase</fullName>
        <ecNumber evidence="7">4.2.1.93</ecNumber>
    </recommendedName>
    <alternativeName>
        <fullName evidence="7">ATP-dependent NAD(P)HX dehydratase</fullName>
    </alternativeName>
</protein>
<feature type="binding site" evidence="7">
    <location>
        <begin position="193"/>
        <end position="202"/>
    </location>
    <ligand>
        <name>ATP</name>
        <dbReference type="ChEBI" id="CHEBI:30616"/>
    </ligand>
</feature>
<dbReference type="CDD" id="cd01171">
    <property type="entry name" value="YXKO-related"/>
    <property type="match status" value="1"/>
</dbReference>
<dbReference type="AlphaFoldDB" id="A0AA35WBU4"/>
<dbReference type="Gene3D" id="3.40.1190.20">
    <property type="match status" value="1"/>
</dbReference>
<feature type="binding site" evidence="7">
    <location>
        <begin position="136"/>
        <end position="142"/>
    </location>
    <ligand>
        <name>(6S)-NADPHX</name>
        <dbReference type="ChEBI" id="CHEBI:64076"/>
    </ligand>
</feature>
<comment type="cofactor">
    <cofactor evidence="7">
        <name>Mg(2+)</name>
        <dbReference type="ChEBI" id="CHEBI:18420"/>
    </cofactor>
</comment>
<proteinExistence type="inferred from homology"/>
<dbReference type="GO" id="GO:0047453">
    <property type="term" value="F:ATP-dependent NAD(P)H-hydrate dehydratase activity"/>
    <property type="evidence" value="ECO:0007669"/>
    <property type="project" value="UniProtKB-UniRule"/>
</dbReference>
<dbReference type="PROSITE" id="PS51383">
    <property type="entry name" value="YJEF_C_3"/>
    <property type="match status" value="1"/>
</dbReference>
<dbReference type="HAMAP" id="MF_01965">
    <property type="entry name" value="NADHX_dehydratase"/>
    <property type="match status" value="1"/>
</dbReference>
<dbReference type="InterPro" id="IPR000631">
    <property type="entry name" value="CARKD"/>
</dbReference>
<keyword evidence="4 7" id="KW-0520">NAD</keyword>
<dbReference type="GO" id="GO:0110051">
    <property type="term" value="P:metabolite repair"/>
    <property type="evidence" value="ECO:0007669"/>
    <property type="project" value="TreeGrafter"/>
</dbReference>
<keyword evidence="10" id="KW-1185">Reference proteome</keyword>
<evidence type="ECO:0000256" key="4">
    <source>
        <dbReference type="ARBA" id="ARBA00023027"/>
    </source>
</evidence>
<comment type="similarity">
    <text evidence="7">Belongs to the NnrD/CARKD family.</text>
</comment>
<sequence length="280" mass="28871">MVVAGSLNYIGAAYLAGSAATRVGSGLVTIALPASIQMAVAGKATEPTYLPLAESAPGVALPSCCGRCAGGAGGYNSMLLGCGMGQAMDMQRFIEGVLYSEERLPPTVVDADGLNTLARTPRWWERFAGMAILTPHPGEMARLTGKSTSDVQADRIGIAVESAARWNKIVVLKGAHTVVAYPDGRTMLSPFANPGLATAGTGDVLAGSIAGLLSQDVPLEAPQLLGVYLHGLAGERVCDRLGDTGMVASDLLPELPLTIKALRLGKELRMGRALREGNGG</sequence>
<dbReference type="PANTHER" id="PTHR12592:SF0">
    <property type="entry name" value="ATP-DEPENDENT (S)-NAD(P)H-HYDRATE DEHYDRATASE"/>
    <property type="match status" value="1"/>
</dbReference>
<feature type="binding site" evidence="7">
    <location>
        <position position="203"/>
    </location>
    <ligand>
        <name>(6S)-NADPHX</name>
        <dbReference type="ChEBI" id="CHEBI:64076"/>
    </ligand>
</feature>
<evidence type="ECO:0000256" key="6">
    <source>
        <dbReference type="ARBA" id="ARBA00047472"/>
    </source>
</evidence>
<evidence type="ECO:0000256" key="2">
    <source>
        <dbReference type="ARBA" id="ARBA00022840"/>
    </source>
</evidence>
<comment type="catalytic activity">
    <reaction evidence="6 7">
        <text>(6S)-NADPHX + ATP = ADP + phosphate + NADPH + H(+)</text>
        <dbReference type="Rhea" id="RHEA:32231"/>
        <dbReference type="ChEBI" id="CHEBI:15378"/>
        <dbReference type="ChEBI" id="CHEBI:30616"/>
        <dbReference type="ChEBI" id="CHEBI:43474"/>
        <dbReference type="ChEBI" id="CHEBI:57783"/>
        <dbReference type="ChEBI" id="CHEBI:64076"/>
        <dbReference type="ChEBI" id="CHEBI:456216"/>
        <dbReference type="EC" id="4.2.1.93"/>
    </reaction>
</comment>
<dbReference type="SUPFAM" id="SSF53613">
    <property type="entry name" value="Ribokinase-like"/>
    <property type="match status" value="1"/>
</dbReference>
<comment type="function">
    <text evidence="7">Catalyzes the dehydration of the S-form of NAD(P)HX at the expense of ATP, which is converted to ADP. Together with NAD(P)HX epimerase, which catalyzes the epimerization of the S- and R-forms, the enzyme allows the repair of both epimers of NAD(P)HX, a damaged form of NAD(P)H that is a result of enzymatic or heat-dependent hydration.</text>
</comment>
<evidence type="ECO:0000256" key="5">
    <source>
        <dbReference type="ARBA" id="ARBA00023239"/>
    </source>
</evidence>
<gene>
    <name evidence="9" type="ORF">GBAR_LOCUS5228</name>
</gene>
<evidence type="ECO:0000256" key="7">
    <source>
        <dbReference type="HAMAP-Rule" id="MF_03157"/>
    </source>
</evidence>
<dbReference type="EMBL" id="CASHTH010000782">
    <property type="protein sequence ID" value="CAI8007497.1"/>
    <property type="molecule type" value="Genomic_DNA"/>
</dbReference>
<comment type="caution">
    <text evidence="9">The sequence shown here is derived from an EMBL/GenBank/DDBJ whole genome shotgun (WGS) entry which is preliminary data.</text>
</comment>
<feature type="binding site" evidence="7">
    <location>
        <position position="83"/>
    </location>
    <ligand>
        <name>(6S)-NADPHX</name>
        <dbReference type="ChEBI" id="CHEBI:64076"/>
    </ligand>
</feature>
<dbReference type="EC" id="4.2.1.93" evidence="7"/>
<feature type="domain" description="YjeF C-terminal" evidence="8">
    <location>
        <begin position="1"/>
        <end position="262"/>
    </location>
</feature>
<evidence type="ECO:0000256" key="3">
    <source>
        <dbReference type="ARBA" id="ARBA00022857"/>
    </source>
</evidence>